<evidence type="ECO:0008006" key="3">
    <source>
        <dbReference type="Google" id="ProtNLM"/>
    </source>
</evidence>
<name>A0ABD5CNT5_9BURK</name>
<sequence>MGSTVKNSLLWVFEPIEDDPGFMRKRLFGFEAAYVDGLLCLSVGNGEEPWNGLLVCTSRDRHADLIREFPELAPHPVLGKWLYLSQTHEEFEALAGAVVEVVGRRDSRVGVEPAARKKSAKKNRFV</sequence>
<evidence type="ECO:0000313" key="2">
    <source>
        <dbReference type="Proteomes" id="UP001245184"/>
    </source>
</evidence>
<organism evidence="1 2">
    <name type="scientific">Paraburkholderia graminis</name>
    <dbReference type="NCBI Taxonomy" id="60548"/>
    <lineage>
        <taxon>Bacteria</taxon>
        <taxon>Pseudomonadati</taxon>
        <taxon>Pseudomonadota</taxon>
        <taxon>Betaproteobacteria</taxon>
        <taxon>Burkholderiales</taxon>
        <taxon>Burkholderiaceae</taxon>
        <taxon>Paraburkholderia</taxon>
    </lineage>
</organism>
<dbReference type="AlphaFoldDB" id="A0ABD5CNT5"/>
<accession>A0ABD5CNT5</accession>
<dbReference type="RefSeq" id="WP_006047713.1">
    <property type="nucleotide sequence ID" value="NZ_ATXV01000021.1"/>
</dbReference>
<protein>
    <recommendedName>
        <fullName evidence="3">MmcQ/YjbR family DNA-binding protein</fullName>
    </recommendedName>
</protein>
<reference evidence="1 2" key="1">
    <citation type="submission" date="2023-08" db="EMBL/GenBank/DDBJ databases">
        <title>Genome sequencing of plant associated microbes to promote plant fitness in Sorghum bicolor and Oryza sativa.</title>
        <authorList>
            <person name="Coleman-Derr D."/>
        </authorList>
    </citation>
    <scope>NUCLEOTIDE SEQUENCE [LARGE SCALE GENOMIC DNA]</scope>
    <source>
        <strain evidence="1 2">SLBN-33</strain>
    </source>
</reference>
<comment type="caution">
    <text evidence="1">The sequence shown here is derived from an EMBL/GenBank/DDBJ whole genome shotgun (WGS) entry which is preliminary data.</text>
</comment>
<proteinExistence type="predicted"/>
<gene>
    <name evidence="1" type="ORF">QF025_004339</name>
</gene>
<dbReference type="EMBL" id="JAVIZN010000002">
    <property type="protein sequence ID" value="MDR6205619.1"/>
    <property type="molecule type" value="Genomic_DNA"/>
</dbReference>
<dbReference type="Proteomes" id="UP001245184">
    <property type="component" value="Unassembled WGS sequence"/>
</dbReference>
<evidence type="ECO:0000313" key="1">
    <source>
        <dbReference type="EMBL" id="MDR6205619.1"/>
    </source>
</evidence>